<dbReference type="AlphaFoldDB" id="A0A2G9CB11"/>
<sequence length="243" mass="25857">MSRLAAEFQRLYAAGPDGALRALVLDVGRPSDWELLAEVWRGVQLDLALPAPAIAIAGENSYQLWFSLERGCAPEAAAAFFDGLKSRYLAGIADPRVRCLTEPPAMPTEVREGQWSAFVAPDLAPVFVEATWLDIPPGAEGQADLLKSLKSITPQAWEAALAALSPHGPQDNGSTLHGEDADGRSAPQTAREAPRATPSIATPPAAPTNFTDPRAFLLHVMNDTTLPMTMRIEAAKALLASPS</sequence>
<dbReference type="OrthoDB" id="8756642at2"/>
<dbReference type="RefSeq" id="WP_143742285.1">
    <property type="nucleotide sequence ID" value="NZ_PEOG01000018.1"/>
</dbReference>
<accession>A0A2G9CB11</accession>
<reference evidence="2 3" key="1">
    <citation type="submission" date="2017-11" db="EMBL/GenBank/DDBJ databases">
        <title>Draft genome sequence of Mitsuaria sp. HWN-4.</title>
        <authorList>
            <person name="Gundlapally S.R."/>
        </authorList>
    </citation>
    <scope>NUCLEOTIDE SEQUENCE [LARGE SCALE GENOMIC DNA]</scope>
    <source>
        <strain evidence="2 3">HWN-4</strain>
    </source>
</reference>
<gene>
    <name evidence="2" type="ORF">CS062_08390</name>
</gene>
<evidence type="ECO:0000313" key="2">
    <source>
        <dbReference type="EMBL" id="PIM53620.1"/>
    </source>
</evidence>
<dbReference type="Proteomes" id="UP000231501">
    <property type="component" value="Unassembled WGS sequence"/>
</dbReference>
<name>A0A2G9CB11_9BURK</name>
<proteinExistence type="predicted"/>
<protein>
    <submittedName>
        <fullName evidence="2">Uncharacterized protein</fullName>
    </submittedName>
</protein>
<dbReference type="EMBL" id="PEOG01000018">
    <property type="protein sequence ID" value="PIM53620.1"/>
    <property type="molecule type" value="Genomic_DNA"/>
</dbReference>
<evidence type="ECO:0000313" key="3">
    <source>
        <dbReference type="Proteomes" id="UP000231501"/>
    </source>
</evidence>
<evidence type="ECO:0000256" key="1">
    <source>
        <dbReference type="SAM" id="MobiDB-lite"/>
    </source>
</evidence>
<organism evidence="2 3">
    <name type="scientific">Roseateles chitinivorans</name>
    <dbReference type="NCBI Taxonomy" id="2917965"/>
    <lineage>
        <taxon>Bacteria</taxon>
        <taxon>Pseudomonadati</taxon>
        <taxon>Pseudomonadota</taxon>
        <taxon>Betaproteobacteria</taxon>
        <taxon>Burkholderiales</taxon>
        <taxon>Sphaerotilaceae</taxon>
        <taxon>Roseateles</taxon>
    </lineage>
</organism>
<feature type="region of interest" description="Disordered" evidence="1">
    <location>
        <begin position="165"/>
        <end position="208"/>
    </location>
</feature>
<comment type="caution">
    <text evidence="2">The sequence shown here is derived from an EMBL/GenBank/DDBJ whole genome shotgun (WGS) entry which is preliminary data.</text>
</comment>
<keyword evidence="3" id="KW-1185">Reference proteome</keyword>